<dbReference type="InterPro" id="IPR036412">
    <property type="entry name" value="HAD-like_sf"/>
</dbReference>
<reference evidence="3" key="1">
    <citation type="submission" date="2021-05" db="EMBL/GenBank/DDBJ databases">
        <title>A free-living protist that lacks canonical eukaryotic 1 DNA replication and segregation systems.</title>
        <authorList>
            <person name="Salas-Leiva D.E."/>
            <person name="Tromer E.C."/>
            <person name="Curtis B.A."/>
            <person name="Jerlstrom-Hultqvist J."/>
            <person name="Kolisko M."/>
            <person name="Yi Z."/>
            <person name="Salas-Leiva J.S."/>
            <person name="Gallot-Lavallee L."/>
            <person name="Kops G.J.P.L."/>
            <person name="Archibald J.M."/>
            <person name="Simpson A.G.B."/>
            <person name="Roger A.J."/>
        </authorList>
    </citation>
    <scope>NUCLEOTIDE SEQUENCE</scope>
    <source>
        <strain evidence="3">BICM</strain>
    </source>
</reference>
<dbReference type="EMBL" id="JAHDYR010000005">
    <property type="protein sequence ID" value="KAG9396586.1"/>
    <property type="molecule type" value="Genomic_DNA"/>
</dbReference>
<dbReference type="InterPro" id="IPR004274">
    <property type="entry name" value="FCP1_dom"/>
</dbReference>
<sequence>MGKEMNSILKAPSNSEPRKSAEKQSKCELRRTRSVTFNDEPDIHFVERLEHCFPAPRPTNDSGFGPRSKQFRVMIEQQSILQKKASTKLAVLEVRHVLLDPTQQPPALRPGVDQLLTALGELGFDIAVWSTLNADALATAVRCVFGDSGNNVIATLDRTFAIRHRRLTKAGLRSHFIKPTSMFNPLGYDRVISIDERAYAFLWNPIGSIIVSPWFAEASGGSAGRSRASVGLGDAELARVEQLLRDNV</sequence>
<protein>
    <submittedName>
        <fullName evidence="3">NLI interacting factor-like phosphatase</fullName>
    </submittedName>
</protein>
<evidence type="ECO:0000313" key="4">
    <source>
        <dbReference type="Proteomes" id="UP000717585"/>
    </source>
</evidence>
<feature type="region of interest" description="Disordered" evidence="1">
    <location>
        <begin position="1"/>
        <end position="27"/>
    </location>
</feature>
<organism evidence="3 4">
    <name type="scientific">Carpediemonas membranifera</name>
    <dbReference type="NCBI Taxonomy" id="201153"/>
    <lineage>
        <taxon>Eukaryota</taxon>
        <taxon>Metamonada</taxon>
        <taxon>Carpediemonas-like organisms</taxon>
        <taxon>Carpediemonas</taxon>
    </lineage>
</organism>
<dbReference type="SUPFAM" id="SSF56784">
    <property type="entry name" value="HAD-like"/>
    <property type="match status" value="1"/>
</dbReference>
<feature type="domain" description="FCP1 homology" evidence="2">
    <location>
        <begin position="86"/>
        <end position="221"/>
    </location>
</feature>
<dbReference type="Pfam" id="PF03031">
    <property type="entry name" value="NIF"/>
    <property type="match status" value="1"/>
</dbReference>
<comment type="caution">
    <text evidence="3">The sequence shown here is derived from an EMBL/GenBank/DDBJ whole genome shotgun (WGS) entry which is preliminary data.</text>
</comment>
<accession>A0A8J6AWH0</accession>
<proteinExistence type="predicted"/>
<gene>
    <name evidence="3" type="ORF">J8273_1595</name>
</gene>
<dbReference type="InterPro" id="IPR023214">
    <property type="entry name" value="HAD_sf"/>
</dbReference>
<feature type="compositionally biased region" description="Basic and acidic residues" evidence="1">
    <location>
        <begin position="16"/>
        <end position="27"/>
    </location>
</feature>
<evidence type="ECO:0000256" key="1">
    <source>
        <dbReference type="SAM" id="MobiDB-lite"/>
    </source>
</evidence>
<dbReference type="AlphaFoldDB" id="A0A8J6AWH0"/>
<dbReference type="Proteomes" id="UP000717585">
    <property type="component" value="Unassembled WGS sequence"/>
</dbReference>
<dbReference type="SMART" id="SM00577">
    <property type="entry name" value="CPDc"/>
    <property type="match status" value="1"/>
</dbReference>
<keyword evidence="4" id="KW-1185">Reference proteome</keyword>
<evidence type="ECO:0000313" key="3">
    <source>
        <dbReference type="EMBL" id="KAG9396586.1"/>
    </source>
</evidence>
<dbReference type="Gene3D" id="3.40.50.1000">
    <property type="entry name" value="HAD superfamily/HAD-like"/>
    <property type="match status" value="1"/>
</dbReference>
<name>A0A8J6AWH0_9EUKA</name>
<evidence type="ECO:0000259" key="2">
    <source>
        <dbReference type="SMART" id="SM00577"/>
    </source>
</evidence>